<dbReference type="InterPro" id="IPR007110">
    <property type="entry name" value="Ig-like_dom"/>
</dbReference>
<evidence type="ECO:0000256" key="7">
    <source>
        <dbReference type="ARBA" id="ARBA00038361"/>
    </source>
</evidence>
<dbReference type="InterPro" id="IPR003599">
    <property type="entry name" value="Ig_sub"/>
</dbReference>
<reference evidence="9" key="4">
    <citation type="submission" date="2025-08" db="UniProtKB">
        <authorList>
            <consortium name="Ensembl"/>
        </authorList>
    </citation>
    <scope>IDENTIFICATION</scope>
</reference>
<evidence type="ECO:0000259" key="8">
    <source>
        <dbReference type="PROSITE" id="PS50835"/>
    </source>
</evidence>
<comment type="subcellular location">
    <subcellularLocation>
        <location evidence="1">Membrane</location>
        <topology evidence="1">Single-pass type I membrane protein</topology>
    </subcellularLocation>
</comment>
<keyword evidence="6" id="KW-0472">Membrane</keyword>
<dbReference type="SUPFAM" id="SSF48726">
    <property type="entry name" value="Immunoglobulin"/>
    <property type="match status" value="3"/>
</dbReference>
<dbReference type="OMA" id="FVIETHI"/>
<dbReference type="Pfam" id="PF07686">
    <property type="entry name" value="V-set"/>
    <property type="match status" value="1"/>
</dbReference>
<dbReference type="STRING" id="7868.ENSCMIP00000048516"/>
<dbReference type="PANTHER" id="PTHR12035:SF125">
    <property type="entry name" value="SIALIC ACID-BINDING IG-LIKE LECTIN 5"/>
    <property type="match status" value="1"/>
</dbReference>
<dbReference type="PROSITE" id="PS50835">
    <property type="entry name" value="IG_LIKE"/>
    <property type="match status" value="2"/>
</dbReference>
<dbReference type="GO" id="GO:0007155">
    <property type="term" value="P:cell adhesion"/>
    <property type="evidence" value="ECO:0007669"/>
    <property type="project" value="UniProtKB-KW"/>
</dbReference>
<keyword evidence="3" id="KW-0430">Lectin</keyword>
<sequence length="359" mass="40043">MLCCCSRFFLPPPPPLIKAVLYQSDFSPTGSAHQWSVTLPESTAGLEGESVILDCSFSYPDPPNKPYTIWGQWFKGNPCNERAEKIYESNESNNRIKLTGNLTKKNCSIEISDLRKTDTGHYCFRFEIPGFDKWTGKLSISVDVEVAEGISTTLTCTSSNVVTQVKPKLTWEGITELTDQKTVNKEKQSLSDRKITSSFTFVPSYQHHLKLIKCVVSCANYQCSKQSNITLQGSENVTLTCSTDSYPQATHTWYKTKRHTNTTQTLNSTGSVLLFKTISRMDFGTFTCVVNNSQGNDTSAADINVKCKYLVIDSPFTSGCRLTIATSLPYSSPFLHLLTDRQPNSAAAEWLEFTDNPQC</sequence>
<dbReference type="Gene3D" id="2.60.40.10">
    <property type="entry name" value="Immunoglobulins"/>
    <property type="match status" value="3"/>
</dbReference>
<reference evidence="10" key="2">
    <citation type="journal article" date="2007" name="PLoS Biol.">
        <title>Survey sequencing and comparative analysis of the elephant shark (Callorhinchus milii) genome.</title>
        <authorList>
            <person name="Venkatesh B."/>
            <person name="Kirkness E.F."/>
            <person name="Loh Y.H."/>
            <person name="Halpern A.L."/>
            <person name="Lee A.P."/>
            <person name="Johnson J."/>
            <person name="Dandona N."/>
            <person name="Viswanathan L.D."/>
            <person name="Tay A."/>
            <person name="Venter J.C."/>
            <person name="Strausberg R.L."/>
            <person name="Brenner S."/>
        </authorList>
    </citation>
    <scope>NUCLEOTIDE SEQUENCE [LARGE SCALE GENOMIC DNA]</scope>
</reference>
<dbReference type="AlphaFoldDB" id="A0A4W3K8J6"/>
<proteinExistence type="inferred from homology"/>
<dbReference type="Ensembl" id="ENSCMIT00000049192.1">
    <property type="protein sequence ID" value="ENSCMIP00000048516.1"/>
    <property type="gene ID" value="ENSCMIG00000019832.1"/>
</dbReference>
<dbReference type="GeneTree" id="ENSGT01150000286924"/>
<dbReference type="InterPro" id="IPR003598">
    <property type="entry name" value="Ig_sub2"/>
</dbReference>
<dbReference type="Proteomes" id="UP000314986">
    <property type="component" value="Unassembled WGS sequence"/>
</dbReference>
<evidence type="ECO:0000256" key="6">
    <source>
        <dbReference type="ARBA" id="ARBA00023136"/>
    </source>
</evidence>
<dbReference type="SMART" id="SM00409">
    <property type="entry name" value="IG"/>
    <property type="match status" value="2"/>
</dbReference>
<dbReference type="GO" id="GO:0033691">
    <property type="term" value="F:sialic acid binding"/>
    <property type="evidence" value="ECO:0007669"/>
    <property type="project" value="TreeGrafter"/>
</dbReference>
<evidence type="ECO:0000256" key="4">
    <source>
        <dbReference type="ARBA" id="ARBA00022889"/>
    </source>
</evidence>
<reference evidence="9" key="5">
    <citation type="submission" date="2025-09" db="UniProtKB">
        <authorList>
            <consortium name="Ensembl"/>
        </authorList>
    </citation>
    <scope>IDENTIFICATION</scope>
</reference>
<comment type="similarity">
    <text evidence="7">Belongs to the immunoglobulin superfamily. SIGLEC (sialic acid binding Ig-like lectin) family.</text>
</comment>
<dbReference type="SMART" id="SM00408">
    <property type="entry name" value="IGc2"/>
    <property type="match status" value="2"/>
</dbReference>
<evidence type="ECO:0000256" key="5">
    <source>
        <dbReference type="ARBA" id="ARBA00022989"/>
    </source>
</evidence>
<evidence type="ECO:0000256" key="1">
    <source>
        <dbReference type="ARBA" id="ARBA00004479"/>
    </source>
</evidence>
<dbReference type="InterPro" id="IPR051036">
    <property type="entry name" value="SIGLEC"/>
</dbReference>
<keyword evidence="5" id="KW-1133">Transmembrane helix</keyword>
<dbReference type="InParanoid" id="A0A4W3K8J6"/>
<reference evidence="10" key="3">
    <citation type="journal article" date="2014" name="Nature">
        <title>Elephant shark genome provides unique insights into gnathostome evolution.</title>
        <authorList>
            <consortium name="International Elephant Shark Genome Sequencing Consortium"/>
            <person name="Venkatesh B."/>
            <person name="Lee A.P."/>
            <person name="Ravi V."/>
            <person name="Maurya A.K."/>
            <person name="Lian M.M."/>
            <person name="Swann J.B."/>
            <person name="Ohta Y."/>
            <person name="Flajnik M.F."/>
            <person name="Sutoh Y."/>
            <person name="Kasahara M."/>
            <person name="Hoon S."/>
            <person name="Gangu V."/>
            <person name="Roy S.W."/>
            <person name="Irimia M."/>
            <person name="Korzh V."/>
            <person name="Kondrychyn I."/>
            <person name="Lim Z.W."/>
            <person name="Tay B.H."/>
            <person name="Tohari S."/>
            <person name="Kong K.W."/>
            <person name="Ho S."/>
            <person name="Lorente-Galdos B."/>
            <person name="Quilez J."/>
            <person name="Marques-Bonet T."/>
            <person name="Raney B.J."/>
            <person name="Ingham P.W."/>
            <person name="Tay A."/>
            <person name="Hillier L.W."/>
            <person name="Minx P."/>
            <person name="Boehm T."/>
            <person name="Wilson R.K."/>
            <person name="Brenner S."/>
            <person name="Warren W.C."/>
        </authorList>
    </citation>
    <scope>NUCLEOTIDE SEQUENCE [LARGE SCALE GENOMIC DNA]</scope>
</reference>
<dbReference type="InterPro" id="IPR036179">
    <property type="entry name" value="Ig-like_dom_sf"/>
</dbReference>
<evidence type="ECO:0000313" key="10">
    <source>
        <dbReference type="Proteomes" id="UP000314986"/>
    </source>
</evidence>
<dbReference type="InterPro" id="IPR013106">
    <property type="entry name" value="Ig_V-set"/>
</dbReference>
<reference evidence="10" key="1">
    <citation type="journal article" date="2006" name="Science">
        <title>Ancient noncoding elements conserved in the human genome.</title>
        <authorList>
            <person name="Venkatesh B."/>
            <person name="Kirkness E.F."/>
            <person name="Loh Y.H."/>
            <person name="Halpern A.L."/>
            <person name="Lee A.P."/>
            <person name="Johnson J."/>
            <person name="Dandona N."/>
            <person name="Viswanathan L.D."/>
            <person name="Tay A."/>
            <person name="Venter J.C."/>
            <person name="Strausberg R.L."/>
            <person name="Brenner S."/>
        </authorList>
    </citation>
    <scope>NUCLEOTIDE SEQUENCE [LARGE SCALE GENOMIC DNA]</scope>
</reference>
<dbReference type="GO" id="GO:0030246">
    <property type="term" value="F:carbohydrate binding"/>
    <property type="evidence" value="ECO:0007669"/>
    <property type="project" value="UniProtKB-KW"/>
</dbReference>
<dbReference type="PANTHER" id="PTHR12035">
    <property type="entry name" value="SIALIC ACID BINDING IMMUNOGLOBULIN-LIKE LECTIN"/>
    <property type="match status" value="1"/>
</dbReference>
<protein>
    <recommendedName>
        <fullName evidence="8">Ig-like domain-containing protein</fullName>
    </recommendedName>
</protein>
<feature type="domain" description="Ig-like" evidence="8">
    <location>
        <begin position="28"/>
        <end position="122"/>
    </location>
</feature>
<keyword evidence="10" id="KW-1185">Reference proteome</keyword>
<accession>A0A4W3K8J6</accession>
<organism evidence="9 10">
    <name type="scientific">Callorhinchus milii</name>
    <name type="common">Ghost shark</name>
    <dbReference type="NCBI Taxonomy" id="7868"/>
    <lineage>
        <taxon>Eukaryota</taxon>
        <taxon>Metazoa</taxon>
        <taxon>Chordata</taxon>
        <taxon>Craniata</taxon>
        <taxon>Vertebrata</taxon>
        <taxon>Chondrichthyes</taxon>
        <taxon>Holocephali</taxon>
        <taxon>Chimaeriformes</taxon>
        <taxon>Callorhinchidae</taxon>
        <taxon>Callorhinchus</taxon>
    </lineage>
</organism>
<keyword evidence="4" id="KW-0130">Cell adhesion</keyword>
<dbReference type="InterPro" id="IPR013783">
    <property type="entry name" value="Ig-like_fold"/>
</dbReference>
<name>A0A4W3K8J6_CALMI</name>
<feature type="domain" description="Ig-like" evidence="8">
    <location>
        <begin position="203"/>
        <end position="304"/>
    </location>
</feature>
<evidence type="ECO:0000256" key="3">
    <source>
        <dbReference type="ARBA" id="ARBA00022734"/>
    </source>
</evidence>
<dbReference type="GO" id="GO:0005886">
    <property type="term" value="C:plasma membrane"/>
    <property type="evidence" value="ECO:0007669"/>
    <property type="project" value="TreeGrafter"/>
</dbReference>
<dbReference type="Pfam" id="PF13927">
    <property type="entry name" value="Ig_3"/>
    <property type="match status" value="1"/>
</dbReference>
<evidence type="ECO:0000256" key="2">
    <source>
        <dbReference type="ARBA" id="ARBA00022692"/>
    </source>
</evidence>
<keyword evidence="2" id="KW-0812">Transmembrane</keyword>
<evidence type="ECO:0000313" key="9">
    <source>
        <dbReference type="Ensembl" id="ENSCMIP00000048516.1"/>
    </source>
</evidence>